<protein>
    <recommendedName>
        <fullName evidence="4">DUF4309 domain-containing protein</fullName>
    </recommendedName>
</protein>
<keyword evidence="1" id="KW-0472">Membrane</keyword>
<evidence type="ECO:0000313" key="3">
    <source>
        <dbReference type="Proteomes" id="UP001157946"/>
    </source>
</evidence>
<keyword evidence="3" id="KW-1185">Reference proteome</keyword>
<name>A0AA46AFV8_9BACL</name>
<dbReference type="AlphaFoldDB" id="A0AA46AFV8"/>
<sequence length="366" mass="41873">MSKKRKWLSAIFGVLLIPGILSVILIAFEDQTNQWVMQIAGNEPVEVKTKRLAQKNELIYGDCGALGDRLEDVMKECPNYVYQLRSQSTTAPFELRHEVRIKGEAGRTVSYFFTNQVLTEMEVTDPAFAQVTFNKVKKEFNDTKHNGLNDEVSEYAYPVGKNKVTFVYDPDKRLLRTIRLEGSSIRPKGENKSVPALQKEYKASPDKELPLAGGEPAAQKLKQYMQAGDLPAYGCGALGTTYDQVLTTCGKDLVYEEQDKEQKIKRIGYEYKNRAIRLTFHEDRLTRIEVEQKDKPWKIAGVNKVFGNPVKREVKQSYYQLGQHVVVLSYNDTMQLNKVAVADAKWHKQELQKKKSDEFNLEDLIF</sequence>
<gene>
    <name evidence="2" type="ORF">SAMN06265361_10445</name>
</gene>
<dbReference type="EMBL" id="FXTU01000004">
    <property type="protein sequence ID" value="SMP22336.1"/>
    <property type="molecule type" value="Genomic_DNA"/>
</dbReference>
<comment type="caution">
    <text evidence="2">The sequence shown here is derived from an EMBL/GenBank/DDBJ whole genome shotgun (WGS) entry which is preliminary data.</text>
</comment>
<evidence type="ECO:0000313" key="2">
    <source>
        <dbReference type="EMBL" id="SMP22336.1"/>
    </source>
</evidence>
<evidence type="ECO:0000256" key="1">
    <source>
        <dbReference type="SAM" id="Phobius"/>
    </source>
</evidence>
<feature type="transmembrane region" description="Helical" evidence="1">
    <location>
        <begin position="7"/>
        <end position="28"/>
    </location>
</feature>
<dbReference type="Proteomes" id="UP001157946">
    <property type="component" value="Unassembled WGS sequence"/>
</dbReference>
<accession>A0AA46AFV8</accession>
<organism evidence="2 3">
    <name type="scientific">Laceyella tengchongensis</name>
    <dbReference type="NCBI Taxonomy" id="574699"/>
    <lineage>
        <taxon>Bacteria</taxon>
        <taxon>Bacillati</taxon>
        <taxon>Bacillota</taxon>
        <taxon>Bacilli</taxon>
        <taxon>Bacillales</taxon>
        <taxon>Thermoactinomycetaceae</taxon>
        <taxon>Laceyella</taxon>
    </lineage>
</organism>
<keyword evidence="1" id="KW-0812">Transmembrane</keyword>
<evidence type="ECO:0008006" key="4">
    <source>
        <dbReference type="Google" id="ProtNLM"/>
    </source>
</evidence>
<keyword evidence="1" id="KW-1133">Transmembrane helix</keyword>
<proteinExistence type="predicted"/>
<reference evidence="2" key="1">
    <citation type="submission" date="2017-05" db="EMBL/GenBank/DDBJ databases">
        <authorList>
            <person name="Varghese N."/>
            <person name="Submissions S."/>
        </authorList>
    </citation>
    <scope>NUCLEOTIDE SEQUENCE</scope>
    <source>
        <strain evidence="2">DSM 45262</strain>
    </source>
</reference>
<dbReference type="RefSeq" id="WP_284724339.1">
    <property type="nucleotide sequence ID" value="NZ_FXTU01000004.1"/>
</dbReference>